<organism evidence="1 2">
    <name type="scientific">candidate division WWE3 bacterium CG08_land_8_20_14_0_20_41_10</name>
    <dbReference type="NCBI Taxonomy" id="1975085"/>
    <lineage>
        <taxon>Bacteria</taxon>
        <taxon>Katanobacteria</taxon>
    </lineage>
</organism>
<reference evidence="2" key="1">
    <citation type="submission" date="2017-09" db="EMBL/GenBank/DDBJ databases">
        <title>Depth-based differentiation of microbial function through sediment-hosted aquifers and enrichment of novel symbionts in the deep terrestrial subsurface.</title>
        <authorList>
            <person name="Probst A.J."/>
            <person name="Ladd B."/>
            <person name="Jarett J.K."/>
            <person name="Geller-Mcgrath D.E."/>
            <person name="Sieber C.M.K."/>
            <person name="Emerson J.B."/>
            <person name="Anantharaman K."/>
            <person name="Thomas B.C."/>
            <person name="Malmstrom R."/>
            <person name="Stieglmeier M."/>
            <person name="Klingl A."/>
            <person name="Woyke T."/>
            <person name="Ryan C.M."/>
            <person name="Banfield J.F."/>
        </authorList>
    </citation>
    <scope>NUCLEOTIDE SEQUENCE [LARGE SCALE GENOMIC DNA]</scope>
</reference>
<dbReference type="AlphaFoldDB" id="A0A2H0XAY4"/>
<gene>
    <name evidence="1" type="ORF">COT50_04165</name>
</gene>
<evidence type="ECO:0000313" key="2">
    <source>
        <dbReference type="Proteomes" id="UP000231252"/>
    </source>
</evidence>
<comment type="caution">
    <text evidence="1">The sequence shown here is derived from an EMBL/GenBank/DDBJ whole genome shotgun (WGS) entry which is preliminary data.</text>
</comment>
<dbReference type="EMBL" id="PEYU01000096">
    <property type="protein sequence ID" value="PIS22021.1"/>
    <property type="molecule type" value="Genomic_DNA"/>
</dbReference>
<name>A0A2H0XAY4_UNCKA</name>
<evidence type="ECO:0000313" key="1">
    <source>
        <dbReference type="EMBL" id="PIS22021.1"/>
    </source>
</evidence>
<dbReference type="Proteomes" id="UP000231252">
    <property type="component" value="Unassembled WGS sequence"/>
</dbReference>
<protein>
    <submittedName>
        <fullName evidence="1">Uncharacterized protein</fullName>
    </submittedName>
</protein>
<sequence length="93" mass="10699">MTVTASVTQLRDNMSWYMDSVSKGTSVLVRDKRKNIEIAKIVSSQGYDKDAYQRTLKKVAGVFTAEKHPQWETKKAIGEWLENSRQQSERSFV</sequence>
<proteinExistence type="predicted"/>
<accession>A0A2H0XAY4</accession>